<dbReference type="SUPFAM" id="SSF81321">
    <property type="entry name" value="Family A G protein-coupled receptor-like"/>
    <property type="match status" value="1"/>
</dbReference>
<evidence type="ECO:0000256" key="2">
    <source>
        <dbReference type="ARBA" id="ARBA00022614"/>
    </source>
</evidence>
<keyword evidence="3 8" id="KW-0812">Transmembrane</keyword>
<feature type="domain" description="G-protein coupled receptors family 1 profile" evidence="9">
    <location>
        <begin position="141"/>
        <end position="393"/>
    </location>
</feature>
<feature type="transmembrane region" description="Helical" evidence="8">
    <location>
        <begin position="244"/>
        <end position="263"/>
    </location>
</feature>
<feature type="transmembrane region" description="Helical" evidence="8">
    <location>
        <begin position="335"/>
        <end position="356"/>
    </location>
</feature>
<keyword evidence="5 8" id="KW-1133">Transmembrane helix</keyword>
<dbReference type="GO" id="GO:0009755">
    <property type="term" value="P:hormone-mediated signaling pathway"/>
    <property type="evidence" value="ECO:0007669"/>
    <property type="project" value="TreeGrafter"/>
</dbReference>
<reference evidence="10" key="2">
    <citation type="journal article" date="2023" name="Science">
        <title>Genomic signatures of disease resistance in endangered staghorn corals.</title>
        <authorList>
            <person name="Vollmer S.V."/>
            <person name="Selwyn J.D."/>
            <person name="Despard B.A."/>
            <person name="Roesel C.L."/>
        </authorList>
    </citation>
    <scope>NUCLEOTIDE SEQUENCE</scope>
    <source>
        <strain evidence="10">K2</strain>
    </source>
</reference>
<dbReference type="PANTHER" id="PTHR24372">
    <property type="entry name" value="GLYCOPROTEIN HORMONE RECEPTOR"/>
    <property type="match status" value="1"/>
</dbReference>
<keyword evidence="4" id="KW-0677">Repeat</keyword>
<dbReference type="GO" id="GO:0005886">
    <property type="term" value="C:plasma membrane"/>
    <property type="evidence" value="ECO:0007669"/>
    <property type="project" value="TreeGrafter"/>
</dbReference>
<keyword evidence="10" id="KW-0675">Receptor</keyword>
<dbReference type="EMBL" id="JARQWQ010000135">
    <property type="protein sequence ID" value="KAK2548922.1"/>
    <property type="molecule type" value="Genomic_DNA"/>
</dbReference>
<evidence type="ECO:0000256" key="6">
    <source>
        <dbReference type="ARBA" id="ARBA00023136"/>
    </source>
</evidence>
<evidence type="ECO:0000259" key="9">
    <source>
        <dbReference type="PROSITE" id="PS50262"/>
    </source>
</evidence>
<dbReference type="AlphaFoldDB" id="A0AAD9PTR6"/>
<proteinExistence type="predicted"/>
<dbReference type="Gene3D" id="1.20.1070.10">
    <property type="entry name" value="Rhodopsin 7-helix transmembrane proteins"/>
    <property type="match status" value="1"/>
</dbReference>
<comment type="subcellular location">
    <subcellularLocation>
        <location evidence="1">Membrane</location>
    </subcellularLocation>
</comment>
<dbReference type="PROSITE" id="PS50262">
    <property type="entry name" value="G_PROTEIN_RECEP_F1_2"/>
    <property type="match status" value="1"/>
</dbReference>
<feature type="transmembrane region" description="Helical" evidence="8">
    <location>
        <begin position="204"/>
        <end position="223"/>
    </location>
</feature>
<keyword evidence="11" id="KW-1185">Reference proteome</keyword>
<reference evidence="10" key="1">
    <citation type="journal article" date="2023" name="G3 (Bethesda)">
        <title>Whole genome assembly and annotation of the endangered Caribbean coral Acropora cervicornis.</title>
        <authorList>
            <person name="Selwyn J.D."/>
            <person name="Vollmer S.V."/>
        </authorList>
    </citation>
    <scope>NUCLEOTIDE SEQUENCE</scope>
    <source>
        <strain evidence="10">K2</strain>
    </source>
</reference>
<dbReference type="Proteomes" id="UP001249851">
    <property type="component" value="Unassembled WGS sequence"/>
</dbReference>
<dbReference type="PRINTS" id="PR00237">
    <property type="entry name" value="GPCRRHODOPSN"/>
</dbReference>
<protein>
    <submittedName>
        <fullName evidence="10">Glycoprotein hormone G-protein coupled receptor</fullName>
    </submittedName>
</protein>
<organism evidence="10 11">
    <name type="scientific">Acropora cervicornis</name>
    <name type="common">Staghorn coral</name>
    <dbReference type="NCBI Taxonomy" id="6130"/>
    <lineage>
        <taxon>Eukaryota</taxon>
        <taxon>Metazoa</taxon>
        <taxon>Cnidaria</taxon>
        <taxon>Anthozoa</taxon>
        <taxon>Hexacorallia</taxon>
        <taxon>Scleractinia</taxon>
        <taxon>Astrocoeniina</taxon>
        <taxon>Acroporidae</taxon>
        <taxon>Acropora</taxon>
    </lineage>
</organism>
<evidence type="ECO:0000313" key="11">
    <source>
        <dbReference type="Proteomes" id="UP001249851"/>
    </source>
</evidence>
<dbReference type="InterPro" id="IPR017452">
    <property type="entry name" value="GPCR_Rhodpsn_7TM"/>
</dbReference>
<keyword evidence="6 8" id="KW-0472">Membrane</keyword>
<dbReference type="GO" id="GO:0007189">
    <property type="term" value="P:adenylate cyclase-activating G protein-coupled receptor signaling pathway"/>
    <property type="evidence" value="ECO:0007669"/>
    <property type="project" value="TreeGrafter"/>
</dbReference>
<feature type="transmembrane region" description="Helical" evidence="8">
    <location>
        <begin position="130"/>
        <end position="150"/>
    </location>
</feature>
<feature type="transmembrane region" description="Helical" evidence="8">
    <location>
        <begin position="376"/>
        <end position="395"/>
    </location>
</feature>
<gene>
    <name evidence="10" type="ORF">P5673_030741</name>
</gene>
<feature type="transmembrane region" description="Helical" evidence="8">
    <location>
        <begin position="162"/>
        <end position="184"/>
    </location>
</feature>
<evidence type="ECO:0000256" key="5">
    <source>
        <dbReference type="ARBA" id="ARBA00022989"/>
    </source>
</evidence>
<dbReference type="GO" id="GO:0008528">
    <property type="term" value="F:G protein-coupled peptide receptor activity"/>
    <property type="evidence" value="ECO:0007669"/>
    <property type="project" value="TreeGrafter"/>
</dbReference>
<keyword evidence="2" id="KW-0433">Leucine-rich repeat</keyword>
<evidence type="ECO:0000256" key="8">
    <source>
        <dbReference type="SAM" id="Phobius"/>
    </source>
</evidence>
<evidence type="ECO:0000256" key="4">
    <source>
        <dbReference type="ARBA" id="ARBA00022737"/>
    </source>
</evidence>
<name>A0AAD9PTR6_ACRCE</name>
<feature type="transmembrane region" description="Helical" evidence="8">
    <location>
        <begin position="292"/>
        <end position="314"/>
    </location>
</feature>
<evidence type="ECO:0000256" key="7">
    <source>
        <dbReference type="SAM" id="MobiDB-lite"/>
    </source>
</evidence>
<dbReference type="InterPro" id="IPR000276">
    <property type="entry name" value="GPCR_Rhodpsn"/>
</dbReference>
<sequence length="456" mass="52038">MFLNISDNTNLTLPPAVMKLRRLKEIRGVTWNKHCLNCKLVRNYTFQNEDLKKHDIDISVSQLVKGDYISGKKFNCRVNRLVVNERLVNYAKHGFFPLCLEEEHSACLKSEVRVTPVHRCWDLDNKILNVVYFTSPIALVLNLTVALVSLTTKVLRRNVTMLLTSSMAASDLLVSVYSIILITARKMPYVEYLVYLEGLCDALGFMWLTGQIVTYKTSLWLTIERFLAIVYCMEPSVRITRGRAVTLIVFTWCLGLAVATLPLSKISVYTSNTYCVPIRPIKDIPHSYEMSIALSVWGILVYFTIIPLYIKIFISIRKTSKQAGITRDGSVAKKIAILVMSNMVFFFLPVVIGFLWLTTNLKNTMSPQNREILTGVIPTLLFSFNAFINPLLYAFRAEKFQEAIKMRFDTICLRKPRAESCSTCYSNYANSEKKRSGSLAPTPLPKPHRERSTSRF</sequence>
<evidence type="ECO:0000256" key="1">
    <source>
        <dbReference type="ARBA" id="ARBA00004370"/>
    </source>
</evidence>
<dbReference type="PANTHER" id="PTHR24372:SF77">
    <property type="entry name" value="G-PROTEIN COUPLED RECEPTORS FAMILY 1 PROFILE DOMAIN-CONTAINING PROTEIN"/>
    <property type="match status" value="1"/>
</dbReference>
<comment type="caution">
    <text evidence="10">The sequence shown here is derived from an EMBL/GenBank/DDBJ whole genome shotgun (WGS) entry which is preliminary data.</text>
</comment>
<evidence type="ECO:0000313" key="10">
    <source>
        <dbReference type="EMBL" id="KAK2548922.1"/>
    </source>
</evidence>
<feature type="region of interest" description="Disordered" evidence="7">
    <location>
        <begin position="433"/>
        <end position="456"/>
    </location>
</feature>
<dbReference type="Pfam" id="PF00001">
    <property type="entry name" value="7tm_1"/>
    <property type="match status" value="1"/>
</dbReference>
<evidence type="ECO:0000256" key="3">
    <source>
        <dbReference type="ARBA" id="ARBA00022692"/>
    </source>
</evidence>
<accession>A0AAD9PTR6</accession>